<evidence type="ECO:0000256" key="4">
    <source>
        <dbReference type="ARBA" id="ARBA00022723"/>
    </source>
</evidence>
<dbReference type="GO" id="GO:0005743">
    <property type="term" value="C:mitochondrial inner membrane"/>
    <property type="evidence" value="ECO:0007669"/>
    <property type="project" value="TreeGrafter"/>
</dbReference>
<feature type="transmembrane region" description="Helical" evidence="12">
    <location>
        <begin position="143"/>
        <end position="165"/>
    </location>
</feature>
<evidence type="ECO:0008006" key="14">
    <source>
        <dbReference type="Google" id="ProtNLM"/>
    </source>
</evidence>
<keyword evidence="4" id="KW-0479">Metal-binding</keyword>
<evidence type="ECO:0000256" key="8">
    <source>
        <dbReference type="ARBA" id="ARBA00023133"/>
    </source>
</evidence>
<comment type="catalytic activity">
    <reaction evidence="11">
        <text>Fe(II)-heme o + 2 A + H2O = Fe(II)-heme a + 2 AH2</text>
        <dbReference type="Rhea" id="RHEA:63388"/>
        <dbReference type="ChEBI" id="CHEBI:13193"/>
        <dbReference type="ChEBI" id="CHEBI:15377"/>
        <dbReference type="ChEBI" id="CHEBI:17499"/>
        <dbReference type="ChEBI" id="CHEBI:60530"/>
        <dbReference type="ChEBI" id="CHEBI:61715"/>
        <dbReference type="EC" id="1.17.99.9"/>
    </reaction>
    <physiologicalReaction direction="left-to-right" evidence="11">
        <dbReference type="Rhea" id="RHEA:63389"/>
    </physiologicalReaction>
</comment>
<dbReference type="GO" id="GO:0046872">
    <property type="term" value="F:metal ion binding"/>
    <property type="evidence" value="ECO:0007669"/>
    <property type="project" value="UniProtKB-KW"/>
</dbReference>
<feature type="transmembrane region" description="Helical" evidence="12">
    <location>
        <begin position="12"/>
        <end position="31"/>
    </location>
</feature>
<feature type="transmembrane region" description="Helical" evidence="12">
    <location>
        <begin position="52"/>
        <end position="69"/>
    </location>
</feature>
<feature type="transmembrane region" description="Helical" evidence="12">
    <location>
        <begin position="171"/>
        <end position="192"/>
    </location>
</feature>
<comment type="pathway">
    <text evidence="10">Porphyrin-containing compound metabolism; heme A biosynthesis; heme A from heme O: step 1/1.</text>
</comment>
<dbReference type="InterPro" id="IPR003780">
    <property type="entry name" value="COX15/CtaA_fam"/>
</dbReference>
<keyword evidence="8" id="KW-0350">Heme biosynthesis</keyword>
<dbReference type="GO" id="GO:0006784">
    <property type="term" value="P:heme A biosynthetic process"/>
    <property type="evidence" value="ECO:0007669"/>
    <property type="project" value="InterPro"/>
</dbReference>
<name>A0A383C2H1_9ZZZZ</name>
<evidence type="ECO:0000256" key="5">
    <source>
        <dbReference type="ARBA" id="ARBA00022989"/>
    </source>
</evidence>
<accession>A0A383C2H1</accession>
<dbReference type="AlphaFoldDB" id="A0A383C2H1"/>
<gene>
    <name evidence="13" type="ORF">METZ01_LOCUS479113</name>
</gene>
<dbReference type="PANTHER" id="PTHR23289">
    <property type="entry name" value="CYTOCHROME C OXIDASE ASSEMBLY PROTEIN COX15"/>
    <property type="match status" value="1"/>
</dbReference>
<evidence type="ECO:0000256" key="9">
    <source>
        <dbReference type="ARBA" id="ARBA00023136"/>
    </source>
</evidence>
<feature type="transmembrane region" description="Helical" evidence="12">
    <location>
        <begin position="110"/>
        <end position="131"/>
    </location>
</feature>
<evidence type="ECO:0000256" key="6">
    <source>
        <dbReference type="ARBA" id="ARBA00023002"/>
    </source>
</evidence>
<dbReference type="GO" id="GO:0120547">
    <property type="term" value="F:heme A synthase activity"/>
    <property type="evidence" value="ECO:0007669"/>
    <property type="project" value="UniProtKB-EC"/>
</dbReference>
<keyword evidence="5 12" id="KW-1133">Transmembrane helix</keyword>
<reference evidence="13" key="1">
    <citation type="submission" date="2018-05" db="EMBL/GenBank/DDBJ databases">
        <authorList>
            <person name="Lanie J.A."/>
            <person name="Ng W.-L."/>
            <person name="Kazmierczak K.M."/>
            <person name="Andrzejewski T.M."/>
            <person name="Davidsen T.M."/>
            <person name="Wayne K.J."/>
            <person name="Tettelin H."/>
            <person name="Glass J.I."/>
            <person name="Rusch D."/>
            <person name="Podicherti R."/>
            <person name="Tsui H.-C.T."/>
            <person name="Winkler M.E."/>
        </authorList>
    </citation>
    <scope>NUCLEOTIDE SEQUENCE</scope>
</reference>
<evidence type="ECO:0000256" key="2">
    <source>
        <dbReference type="ARBA" id="ARBA00004141"/>
    </source>
</evidence>
<evidence type="ECO:0000256" key="1">
    <source>
        <dbReference type="ARBA" id="ARBA00001970"/>
    </source>
</evidence>
<keyword evidence="6" id="KW-0560">Oxidoreductase</keyword>
<keyword evidence="9 12" id="KW-0472">Membrane</keyword>
<evidence type="ECO:0000256" key="11">
    <source>
        <dbReference type="ARBA" id="ARBA00048044"/>
    </source>
</evidence>
<evidence type="ECO:0000256" key="7">
    <source>
        <dbReference type="ARBA" id="ARBA00023004"/>
    </source>
</evidence>
<comment type="subcellular location">
    <subcellularLocation>
        <location evidence="2">Membrane</location>
        <topology evidence="2">Multi-pass membrane protein</topology>
    </subcellularLocation>
</comment>
<dbReference type="GO" id="GO:0016653">
    <property type="term" value="F:oxidoreductase activity, acting on NAD(P)H, heme protein as acceptor"/>
    <property type="evidence" value="ECO:0007669"/>
    <property type="project" value="TreeGrafter"/>
</dbReference>
<evidence type="ECO:0000256" key="3">
    <source>
        <dbReference type="ARBA" id="ARBA00022692"/>
    </source>
</evidence>
<evidence type="ECO:0000256" key="12">
    <source>
        <dbReference type="SAM" id="Phobius"/>
    </source>
</evidence>
<evidence type="ECO:0000256" key="10">
    <source>
        <dbReference type="ARBA" id="ARBA00044501"/>
    </source>
</evidence>
<comment type="cofactor">
    <cofactor evidence="1">
        <name>heme b</name>
        <dbReference type="ChEBI" id="CHEBI:60344"/>
    </cofactor>
</comment>
<proteinExistence type="predicted"/>
<organism evidence="13">
    <name type="scientific">marine metagenome</name>
    <dbReference type="NCBI Taxonomy" id="408172"/>
    <lineage>
        <taxon>unclassified sequences</taxon>
        <taxon>metagenomes</taxon>
        <taxon>ecological metagenomes</taxon>
    </lineage>
</organism>
<keyword evidence="7" id="KW-0408">Iron</keyword>
<dbReference type="PANTHER" id="PTHR23289:SF2">
    <property type="entry name" value="CYTOCHROME C OXIDASE ASSEMBLY PROTEIN COX15 HOMOLOG"/>
    <property type="match status" value="1"/>
</dbReference>
<sequence length="198" mass="23234">MTGRVDVSQYRLSLHLTIAFIVLGLVFFTLLRFNSHQNNLRLDYDLVKRRKLILTIFVLIFFQIVYGAFVSGTDSGLLYNTWPLYDGKFLPNELVIQNKLLFNFFENKEFIIFFHRTFAFILLFLIAYLNFAIFRKNTNYKTVILVIVFDIVFIIQGGLGVMMIYLNIPWYLALAHQGNSILIFLLSFYMYALSKKSS</sequence>
<protein>
    <recommendedName>
        <fullName evidence="14">Cytochrome oxidase assembly protein</fullName>
    </recommendedName>
</protein>
<dbReference type="InterPro" id="IPR023754">
    <property type="entry name" value="HemeA_Synthase_type2"/>
</dbReference>
<dbReference type="Pfam" id="PF02628">
    <property type="entry name" value="COX15-CtaA"/>
    <property type="match status" value="1"/>
</dbReference>
<evidence type="ECO:0000313" key="13">
    <source>
        <dbReference type="EMBL" id="SVE26259.1"/>
    </source>
</evidence>
<keyword evidence="3 12" id="KW-0812">Transmembrane</keyword>
<dbReference type="EMBL" id="UINC01205198">
    <property type="protein sequence ID" value="SVE26259.1"/>
    <property type="molecule type" value="Genomic_DNA"/>
</dbReference>